<evidence type="ECO:0000313" key="5">
    <source>
        <dbReference type="Proteomes" id="UP001485043"/>
    </source>
</evidence>
<evidence type="ECO:0000256" key="2">
    <source>
        <dbReference type="ARBA" id="ARBA00023186"/>
    </source>
</evidence>
<protein>
    <submittedName>
        <fullName evidence="4">Uncharacterized protein</fullName>
    </submittedName>
</protein>
<organism evidence="4 5">
    <name type="scientific">Apatococcus fuscideae</name>
    <dbReference type="NCBI Taxonomy" id="2026836"/>
    <lineage>
        <taxon>Eukaryota</taxon>
        <taxon>Viridiplantae</taxon>
        <taxon>Chlorophyta</taxon>
        <taxon>core chlorophytes</taxon>
        <taxon>Trebouxiophyceae</taxon>
        <taxon>Chlorellales</taxon>
        <taxon>Chlorellaceae</taxon>
        <taxon>Apatococcus</taxon>
    </lineage>
</organism>
<dbReference type="Gene3D" id="1.10.1200.210">
    <property type="entry name" value="Chaperonin-like RbcX"/>
    <property type="match status" value="1"/>
</dbReference>
<dbReference type="GO" id="GO:0110102">
    <property type="term" value="P:ribulose bisphosphate carboxylase complex assembly"/>
    <property type="evidence" value="ECO:0007669"/>
    <property type="project" value="InterPro"/>
</dbReference>
<dbReference type="PANTHER" id="PTHR33791">
    <property type="entry name" value="CHAPERONIN-LIKE RBCX PROTEIN 1, CHLOROPLASTIC"/>
    <property type="match status" value="1"/>
</dbReference>
<proteinExistence type="predicted"/>
<dbReference type="SUPFAM" id="SSF158615">
    <property type="entry name" value="RbcX-like"/>
    <property type="match status" value="1"/>
</dbReference>
<evidence type="ECO:0000256" key="3">
    <source>
        <dbReference type="ARBA" id="ARBA00023300"/>
    </source>
</evidence>
<name>A0AAW1T215_9CHLO</name>
<dbReference type="EMBL" id="JALJOV010000531">
    <property type="protein sequence ID" value="KAK9862987.1"/>
    <property type="molecule type" value="Genomic_DNA"/>
</dbReference>
<keyword evidence="3" id="KW-0120">Carbon dioxide fixation</keyword>
<dbReference type="PANTHER" id="PTHR33791:SF1">
    <property type="entry name" value="RUBISCO CHAPERONE RBCX"/>
    <property type="match status" value="1"/>
</dbReference>
<dbReference type="Proteomes" id="UP001485043">
    <property type="component" value="Unassembled WGS sequence"/>
</dbReference>
<reference evidence="4 5" key="1">
    <citation type="journal article" date="2024" name="Nat. Commun.">
        <title>Phylogenomics reveals the evolutionary origins of lichenization in chlorophyte algae.</title>
        <authorList>
            <person name="Puginier C."/>
            <person name="Libourel C."/>
            <person name="Otte J."/>
            <person name="Skaloud P."/>
            <person name="Haon M."/>
            <person name="Grisel S."/>
            <person name="Petersen M."/>
            <person name="Berrin J.G."/>
            <person name="Delaux P.M."/>
            <person name="Dal Grande F."/>
            <person name="Keller J."/>
        </authorList>
    </citation>
    <scope>NUCLEOTIDE SEQUENCE [LARGE SCALE GENOMIC DNA]</scope>
    <source>
        <strain evidence="4 5">SAG 2523</strain>
    </source>
</reference>
<dbReference type="InterPro" id="IPR038052">
    <property type="entry name" value="Chaperonin_RbcX_sf"/>
</dbReference>
<dbReference type="GO" id="GO:0015979">
    <property type="term" value="P:photosynthesis"/>
    <property type="evidence" value="ECO:0007669"/>
    <property type="project" value="UniProtKB-KW"/>
</dbReference>
<sequence>MYVPSDSFGGKSPERKAADALCNLFTFVAARVVQAQLEPTAAPNAAYNAQHYTDLMKHLQDVPMKDGNEWLAALMRKNQMLAVRIMEVRQAYSAEDFEWGICKLMADDKLKAGNAKLMQTFALETFEKAAKSSEAPS</sequence>
<evidence type="ECO:0000313" key="4">
    <source>
        <dbReference type="EMBL" id="KAK9862987.1"/>
    </source>
</evidence>
<keyword evidence="5" id="KW-1185">Reference proteome</keyword>
<keyword evidence="2" id="KW-0143">Chaperone</keyword>
<dbReference type="Pfam" id="PF02341">
    <property type="entry name" value="RbcX"/>
    <property type="match status" value="1"/>
</dbReference>
<dbReference type="InterPro" id="IPR003435">
    <property type="entry name" value="Chaperonin_RcbX"/>
</dbReference>
<dbReference type="GO" id="GO:0044183">
    <property type="term" value="F:protein folding chaperone"/>
    <property type="evidence" value="ECO:0007669"/>
    <property type="project" value="InterPro"/>
</dbReference>
<evidence type="ECO:0000256" key="1">
    <source>
        <dbReference type="ARBA" id="ARBA00022531"/>
    </source>
</evidence>
<accession>A0AAW1T215</accession>
<keyword evidence="1" id="KW-0602">Photosynthesis</keyword>
<gene>
    <name evidence="4" type="ORF">WJX84_003321</name>
</gene>
<dbReference type="AlphaFoldDB" id="A0AAW1T215"/>
<dbReference type="GO" id="GO:0015977">
    <property type="term" value="P:carbon fixation"/>
    <property type="evidence" value="ECO:0007669"/>
    <property type="project" value="UniProtKB-KW"/>
</dbReference>
<comment type="caution">
    <text evidence="4">The sequence shown here is derived from an EMBL/GenBank/DDBJ whole genome shotgun (WGS) entry which is preliminary data.</text>
</comment>